<keyword evidence="4" id="KW-0479">Metal-binding</keyword>
<feature type="region of interest" description="Disordered" evidence="8">
    <location>
        <begin position="1"/>
        <end position="47"/>
    </location>
</feature>
<keyword evidence="2" id="KW-0004">4Fe-4S</keyword>
<sequence>MDKKFGSPEDFIDNQEICNSDRGSTDPAAQNLNDNQETRNSDRSHSDSVVQNFINEQEIWSLLEENSSPPASQIQEIIAKARQARGLEPHEVAALIQTTDPDLLQQMFTVAKEIKEEIYGKRLVLFAPLYISNHCINNCVYCTYHRSNKDLKRRKLDMDEIAREVRALLKMGHKRIALETGEHPTECPIEYIVDAMKTIYSVREGNSNIRRINVNIAATTVENYRKLKEAGIGTYILFQETYHQETYKKMHPQGPKSDYLWHLTAMGRAMQGGIDDVGIGVLFGLYDYRFEVMSMLMHAIHLEKEFGVGPHTISVPRLRPAEGVDLQTFPHLVADEDFKRVVAVLRMAVPYTGMIISTRERPGYREELVALGISQMSAGSCTGVGGYSEENIHEEDVPQFFVDDTRSPEEIIQTVCNSGNIPSYCTACYRSGRTGDRFMSLAKTGKIGNVCGPNAILTFKEYLLDYASPETREIGEKVIQDNLNCIDNEKVRGITKQRLKLLEDGQRDLYF</sequence>
<dbReference type="InterPro" id="IPR006638">
    <property type="entry name" value="Elp3/MiaA/NifB-like_rSAM"/>
</dbReference>
<comment type="cofactor">
    <cofactor evidence="7">
        <name>[2Fe-2S] cluster</name>
        <dbReference type="ChEBI" id="CHEBI:190135"/>
    </cofactor>
</comment>
<dbReference type="PROSITE" id="PS51918">
    <property type="entry name" value="RADICAL_SAM"/>
    <property type="match status" value="1"/>
</dbReference>
<dbReference type="AlphaFoldDB" id="A0A0B7MER7"/>
<dbReference type="GO" id="GO:0046872">
    <property type="term" value="F:metal ion binding"/>
    <property type="evidence" value="ECO:0007669"/>
    <property type="project" value="UniProtKB-KW"/>
</dbReference>
<dbReference type="InterPro" id="IPR024007">
    <property type="entry name" value="FeFe-hyd_mat_HydG"/>
</dbReference>
<dbReference type="InterPro" id="IPR007197">
    <property type="entry name" value="rSAM"/>
</dbReference>
<dbReference type="GO" id="GO:0044272">
    <property type="term" value="P:sulfur compound biosynthetic process"/>
    <property type="evidence" value="ECO:0007669"/>
    <property type="project" value="UniProtKB-ARBA"/>
</dbReference>
<evidence type="ECO:0000256" key="6">
    <source>
        <dbReference type="ARBA" id="ARBA00023014"/>
    </source>
</evidence>
<feature type="compositionally biased region" description="Polar residues" evidence="8">
    <location>
        <begin position="16"/>
        <end position="35"/>
    </location>
</feature>
<evidence type="ECO:0000313" key="10">
    <source>
        <dbReference type="EMBL" id="CEO88565.1"/>
    </source>
</evidence>
<evidence type="ECO:0000256" key="5">
    <source>
        <dbReference type="ARBA" id="ARBA00023004"/>
    </source>
</evidence>
<evidence type="ECO:0000313" key="11">
    <source>
        <dbReference type="Proteomes" id="UP000046155"/>
    </source>
</evidence>
<dbReference type="PANTHER" id="PTHR43583">
    <property type="entry name" value="2-IMINOACETATE SYNTHASE"/>
    <property type="match status" value="1"/>
</dbReference>
<dbReference type="InterPro" id="IPR058240">
    <property type="entry name" value="rSAM_sf"/>
</dbReference>
<evidence type="ECO:0000256" key="1">
    <source>
        <dbReference type="ARBA" id="ARBA00001966"/>
    </source>
</evidence>
<dbReference type="Proteomes" id="UP000046155">
    <property type="component" value="Unassembled WGS sequence"/>
</dbReference>
<dbReference type="RefSeq" id="WP_084710971.1">
    <property type="nucleotide sequence ID" value="NZ_CDRZ01000124.1"/>
</dbReference>
<dbReference type="SFLD" id="SFLDF00319">
    <property type="entry name" value="Fe_hydrogenase_maturase_(HydG"/>
    <property type="match status" value="1"/>
</dbReference>
<dbReference type="SFLD" id="SFLDG01081">
    <property type="entry name" value="cleavage_of_the_Ca-Cb_bond_in"/>
    <property type="match status" value="1"/>
</dbReference>
<dbReference type="OrthoDB" id="9801120at2"/>
<gene>
    <name evidence="10" type="ORF">SSCH_210005</name>
</gene>
<dbReference type="GO" id="GO:0003824">
    <property type="term" value="F:catalytic activity"/>
    <property type="evidence" value="ECO:0007669"/>
    <property type="project" value="InterPro"/>
</dbReference>
<organism evidence="10 11">
    <name type="scientific">Syntrophaceticus schinkii</name>
    <dbReference type="NCBI Taxonomy" id="499207"/>
    <lineage>
        <taxon>Bacteria</taxon>
        <taxon>Bacillati</taxon>
        <taxon>Bacillota</taxon>
        <taxon>Clostridia</taxon>
        <taxon>Thermoanaerobacterales</taxon>
        <taxon>Thermoanaerobacterales Family III. Incertae Sedis</taxon>
        <taxon>Syntrophaceticus</taxon>
    </lineage>
</organism>
<dbReference type="InterPro" id="IPR013785">
    <property type="entry name" value="Aldolase_TIM"/>
</dbReference>
<evidence type="ECO:0000256" key="3">
    <source>
        <dbReference type="ARBA" id="ARBA00022691"/>
    </source>
</evidence>
<evidence type="ECO:0000256" key="7">
    <source>
        <dbReference type="ARBA" id="ARBA00034078"/>
    </source>
</evidence>
<reference evidence="11" key="1">
    <citation type="submission" date="2015-01" db="EMBL/GenBank/DDBJ databases">
        <authorList>
            <person name="Manzoor Shahid"/>
            <person name="Zubair Saima"/>
        </authorList>
    </citation>
    <scope>NUCLEOTIDE SEQUENCE [LARGE SCALE GENOMIC DNA]</scope>
    <source>
        <strain evidence="11">Sp3</strain>
    </source>
</reference>
<evidence type="ECO:0000259" key="9">
    <source>
        <dbReference type="PROSITE" id="PS51918"/>
    </source>
</evidence>
<dbReference type="SUPFAM" id="SSF102114">
    <property type="entry name" value="Radical SAM enzymes"/>
    <property type="match status" value="1"/>
</dbReference>
<dbReference type="Pfam" id="PF06968">
    <property type="entry name" value="BATS"/>
    <property type="match status" value="1"/>
</dbReference>
<dbReference type="EMBL" id="CDRZ01000124">
    <property type="protein sequence ID" value="CEO88565.1"/>
    <property type="molecule type" value="Genomic_DNA"/>
</dbReference>
<keyword evidence="11" id="KW-1185">Reference proteome</keyword>
<dbReference type="NCBIfam" id="TIGR03955">
    <property type="entry name" value="rSAM_HydG"/>
    <property type="match status" value="1"/>
</dbReference>
<proteinExistence type="predicted"/>
<dbReference type="SFLD" id="SFLDG01060">
    <property type="entry name" value="BATS_domain_containing"/>
    <property type="match status" value="1"/>
</dbReference>
<dbReference type="Pfam" id="PF04055">
    <property type="entry name" value="Radical_SAM"/>
    <property type="match status" value="1"/>
</dbReference>
<keyword evidence="5" id="KW-0408">Iron</keyword>
<feature type="domain" description="Radical SAM core" evidence="9">
    <location>
        <begin position="119"/>
        <end position="359"/>
    </location>
</feature>
<evidence type="ECO:0000256" key="2">
    <source>
        <dbReference type="ARBA" id="ARBA00022485"/>
    </source>
</evidence>
<dbReference type="SMART" id="SM00729">
    <property type="entry name" value="Elp3"/>
    <property type="match status" value="1"/>
</dbReference>
<dbReference type="InterPro" id="IPR010722">
    <property type="entry name" value="BATS_dom"/>
</dbReference>
<dbReference type="GO" id="GO:0051539">
    <property type="term" value="F:4 iron, 4 sulfur cluster binding"/>
    <property type="evidence" value="ECO:0007669"/>
    <property type="project" value="UniProtKB-KW"/>
</dbReference>
<name>A0A0B7MER7_9FIRM</name>
<dbReference type="CDD" id="cd01335">
    <property type="entry name" value="Radical_SAM"/>
    <property type="match status" value="1"/>
</dbReference>
<dbReference type="SFLD" id="SFLDS00029">
    <property type="entry name" value="Radical_SAM"/>
    <property type="match status" value="1"/>
</dbReference>
<dbReference type="PANTHER" id="PTHR43583:SF2">
    <property type="entry name" value="THIAZOLE BIOSYNTHESIS PROTEIN"/>
    <property type="match status" value="1"/>
</dbReference>
<dbReference type="SMART" id="SM00876">
    <property type="entry name" value="BATS"/>
    <property type="match status" value="1"/>
</dbReference>
<protein>
    <submittedName>
        <fullName evidence="10">Biotin and thiamin synthesis associated</fullName>
    </submittedName>
</protein>
<feature type="compositionally biased region" description="Basic and acidic residues" evidence="8">
    <location>
        <begin position="36"/>
        <end position="46"/>
    </location>
</feature>
<keyword evidence="6" id="KW-0411">Iron-sulfur</keyword>
<keyword evidence="3" id="KW-0949">S-adenosyl-L-methionine</keyword>
<comment type="cofactor">
    <cofactor evidence="1">
        <name>[4Fe-4S] cluster</name>
        <dbReference type="ChEBI" id="CHEBI:49883"/>
    </cofactor>
</comment>
<evidence type="ECO:0000256" key="4">
    <source>
        <dbReference type="ARBA" id="ARBA00022723"/>
    </source>
</evidence>
<dbReference type="Gene3D" id="3.20.20.70">
    <property type="entry name" value="Aldolase class I"/>
    <property type="match status" value="1"/>
</dbReference>
<dbReference type="InterPro" id="IPR034428">
    <property type="entry name" value="ThiH/NoCL/HydG-like"/>
</dbReference>
<dbReference type="GO" id="GO:0042364">
    <property type="term" value="P:water-soluble vitamin biosynthetic process"/>
    <property type="evidence" value="ECO:0007669"/>
    <property type="project" value="UniProtKB-ARBA"/>
</dbReference>
<accession>A0A0B7MER7</accession>
<evidence type="ECO:0000256" key="8">
    <source>
        <dbReference type="SAM" id="MobiDB-lite"/>
    </source>
</evidence>